<gene>
    <name evidence="1" type="ORF">SAMN02745973_01238</name>
</gene>
<dbReference type="InterPro" id="IPR036105">
    <property type="entry name" value="DiNase_FeMo-co_biosyn_sf"/>
</dbReference>
<dbReference type="RefSeq" id="WP_159454676.1">
    <property type="nucleotide sequence ID" value="NZ_FUWV01000006.1"/>
</dbReference>
<protein>
    <submittedName>
        <fullName evidence="1">Uncharacterized protein</fullName>
    </submittedName>
</protein>
<reference evidence="1 2" key="1">
    <citation type="submission" date="2017-02" db="EMBL/GenBank/DDBJ databases">
        <authorList>
            <person name="Peterson S.W."/>
        </authorList>
    </citation>
    <scope>NUCLEOTIDE SEQUENCE [LARGE SCALE GENOMIC DNA]</scope>
    <source>
        <strain evidence="1 2">DSM 15102</strain>
    </source>
</reference>
<dbReference type="AlphaFoldDB" id="A0A1T4M8L8"/>
<name>A0A1T4M8L8_9FIRM</name>
<dbReference type="SUPFAM" id="SSF53146">
    <property type="entry name" value="Nitrogenase accessory factor-like"/>
    <property type="match status" value="1"/>
</dbReference>
<keyword evidence="2" id="KW-1185">Reference proteome</keyword>
<organism evidence="1 2">
    <name type="scientific">Garciella nitratireducens DSM 15102</name>
    <dbReference type="NCBI Taxonomy" id="1121911"/>
    <lineage>
        <taxon>Bacteria</taxon>
        <taxon>Bacillati</taxon>
        <taxon>Bacillota</taxon>
        <taxon>Clostridia</taxon>
        <taxon>Eubacteriales</taxon>
        <taxon>Eubacteriaceae</taxon>
        <taxon>Garciella</taxon>
    </lineage>
</organism>
<proteinExistence type="predicted"/>
<sequence length="49" mass="5500">MDISHEKGIEVIIGAFGHAKEVIMDYFKGMLKSTGSVCREHQHHDKCGE</sequence>
<evidence type="ECO:0000313" key="2">
    <source>
        <dbReference type="Proteomes" id="UP000196365"/>
    </source>
</evidence>
<dbReference type="Proteomes" id="UP000196365">
    <property type="component" value="Unassembled WGS sequence"/>
</dbReference>
<evidence type="ECO:0000313" key="1">
    <source>
        <dbReference type="EMBL" id="SJZ63251.1"/>
    </source>
</evidence>
<dbReference type="OrthoDB" id="280278at2"/>
<dbReference type="EMBL" id="FUWV01000006">
    <property type="protein sequence ID" value="SJZ63251.1"/>
    <property type="molecule type" value="Genomic_DNA"/>
</dbReference>
<accession>A0A1T4M8L8</accession>